<keyword evidence="3 5" id="KW-0663">Pyridoxal phosphate</keyword>
<accession>A0A1M4PSM9</accession>
<dbReference type="GO" id="GO:0019148">
    <property type="term" value="F:D-cysteine desulfhydrase activity"/>
    <property type="evidence" value="ECO:0007669"/>
    <property type="project" value="TreeGrafter"/>
</dbReference>
<evidence type="ECO:0000259" key="6">
    <source>
        <dbReference type="Pfam" id="PF00291"/>
    </source>
</evidence>
<evidence type="ECO:0000313" key="7">
    <source>
        <dbReference type="EMBL" id="SHD78549.1"/>
    </source>
</evidence>
<dbReference type="GO" id="GO:1901605">
    <property type="term" value="P:alpha-amino acid metabolic process"/>
    <property type="evidence" value="ECO:0007669"/>
    <property type="project" value="UniProtKB-ARBA"/>
</dbReference>
<sequence length="307" mass="33928">MKNFRSKLGVKPRIFIKRDDFTEVGLGGNKSRKLDYIMHDALEKKADTIITWGGLQSNHCRQTLAFVNVLNMDCHLILNGEPQEEPQGNLFIYDVFGAKLHYEPDESKCPEACEDLVAELKAVGKNPYYVPLGASIPLGSLGYVESAKEIAEQSEIQGIKVQHIFLASGSSGTQAGLEVGTKLYLPECKIHGISVSRPREELQKMVSQLGNEIAEYIDKEIHFEMDDICIHDEYIGEGYAIPTKAGNEAIRLLGNTEAILLNPVYTGKAMSGLIDMLKKGILDDAEAVVFIHTGGSPAIFNFIESFY</sequence>
<dbReference type="Gene3D" id="3.40.50.1100">
    <property type="match status" value="2"/>
</dbReference>
<dbReference type="PANTHER" id="PTHR43780">
    <property type="entry name" value="1-AMINOCYCLOPROPANE-1-CARBOXYLATE DEAMINASE-RELATED"/>
    <property type="match status" value="1"/>
</dbReference>
<dbReference type="AlphaFoldDB" id="A0A1M4PSM9"/>
<keyword evidence="7" id="KW-0456">Lyase</keyword>
<comment type="cofactor">
    <cofactor evidence="1">
        <name>pyridoxal 5'-phosphate</name>
        <dbReference type="ChEBI" id="CHEBI:597326"/>
    </cofactor>
</comment>
<feature type="modified residue" description="N6-(pyridoxal phosphate)lysine" evidence="5">
    <location>
        <position position="30"/>
    </location>
</feature>
<dbReference type="InterPro" id="IPR001926">
    <property type="entry name" value="TrpB-like_PALP"/>
</dbReference>
<dbReference type="GO" id="GO:0034011">
    <property type="term" value="F:L-cysteate sulfo-lyase activity"/>
    <property type="evidence" value="ECO:0007669"/>
    <property type="project" value="UniProtKB-EC"/>
</dbReference>
<dbReference type="EC" id="4.4.1.25" evidence="7"/>
<feature type="domain" description="Tryptophan synthase beta chain-like PALP" evidence="6">
    <location>
        <begin position="3"/>
        <end position="294"/>
    </location>
</feature>
<evidence type="ECO:0000256" key="4">
    <source>
        <dbReference type="PIRSR" id="PIRSR006278-1"/>
    </source>
</evidence>
<reference evidence="7 8" key="1">
    <citation type="submission" date="2016-11" db="EMBL/GenBank/DDBJ databases">
        <authorList>
            <person name="Manzoor S."/>
        </authorList>
    </citation>
    <scope>NUCLEOTIDE SEQUENCE [LARGE SCALE GENOMIC DNA]</scope>
    <source>
        <strain evidence="7">Clostridium ultunense strain Esp</strain>
    </source>
</reference>
<evidence type="ECO:0000256" key="2">
    <source>
        <dbReference type="ARBA" id="ARBA00008639"/>
    </source>
</evidence>
<dbReference type="Pfam" id="PF00291">
    <property type="entry name" value="PALP"/>
    <property type="match status" value="1"/>
</dbReference>
<gene>
    <name evidence="7" type="primary">cuyA</name>
    <name evidence="7" type="ORF">CUESP1_3223</name>
</gene>
<protein>
    <submittedName>
        <fullName evidence="7">L-cysteate sulfo-lyase</fullName>
        <ecNumber evidence="7">4.4.1.25</ecNumber>
    </submittedName>
</protein>
<comment type="similarity">
    <text evidence="2">Belongs to the ACC deaminase/D-cysteine desulfhydrase family.</text>
</comment>
<evidence type="ECO:0000256" key="5">
    <source>
        <dbReference type="PIRSR" id="PIRSR006278-2"/>
    </source>
</evidence>
<name>A0A1M4PSM9_9FIRM</name>
<evidence type="ECO:0000256" key="3">
    <source>
        <dbReference type="ARBA" id="ARBA00022898"/>
    </source>
</evidence>
<dbReference type="RefSeq" id="WP_160113604.1">
    <property type="nucleotide sequence ID" value="NZ_LT669839.1"/>
</dbReference>
<dbReference type="SUPFAM" id="SSF53686">
    <property type="entry name" value="Tryptophan synthase beta subunit-like PLP-dependent enzymes"/>
    <property type="match status" value="1"/>
</dbReference>
<dbReference type="EMBL" id="LT669839">
    <property type="protein sequence ID" value="SHD78549.1"/>
    <property type="molecule type" value="Genomic_DNA"/>
</dbReference>
<feature type="active site" description="Nucleophile" evidence="4">
    <location>
        <position position="57"/>
    </location>
</feature>
<proteinExistence type="inferred from homology"/>
<evidence type="ECO:0000313" key="8">
    <source>
        <dbReference type="Proteomes" id="UP000245423"/>
    </source>
</evidence>
<organism evidence="7 8">
    <name type="scientific">[Clostridium] ultunense Esp</name>
    <dbReference type="NCBI Taxonomy" id="1288971"/>
    <lineage>
        <taxon>Bacteria</taxon>
        <taxon>Bacillati</taxon>
        <taxon>Bacillota</taxon>
        <taxon>Tissierellia</taxon>
        <taxon>Tissierellales</taxon>
        <taxon>Tepidimicrobiaceae</taxon>
        <taxon>Schnuerera</taxon>
    </lineage>
</organism>
<dbReference type="OrthoDB" id="9801249at2"/>
<dbReference type="PIRSF" id="PIRSF006278">
    <property type="entry name" value="ACCD_DCysDesulf"/>
    <property type="match status" value="1"/>
</dbReference>
<dbReference type="PANTHER" id="PTHR43780:SF2">
    <property type="entry name" value="1-AMINOCYCLOPROPANE-1-CARBOXYLATE DEAMINASE-RELATED"/>
    <property type="match status" value="1"/>
</dbReference>
<evidence type="ECO:0000256" key="1">
    <source>
        <dbReference type="ARBA" id="ARBA00001933"/>
    </source>
</evidence>
<dbReference type="InterPro" id="IPR027278">
    <property type="entry name" value="ACCD_DCysDesulf"/>
</dbReference>
<dbReference type="InterPro" id="IPR036052">
    <property type="entry name" value="TrpB-like_PALP_sf"/>
</dbReference>
<keyword evidence="8" id="KW-1185">Reference proteome</keyword>
<dbReference type="Proteomes" id="UP000245423">
    <property type="component" value="Chromosome 1"/>
</dbReference>